<keyword evidence="1" id="KW-1133">Transmembrane helix</keyword>
<feature type="transmembrane region" description="Helical" evidence="1">
    <location>
        <begin position="38"/>
        <end position="59"/>
    </location>
</feature>
<evidence type="ECO:0000313" key="3">
    <source>
        <dbReference type="Proteomes" id="UP000480684"/>
    </source>
</evidence>
<organism evidence="2 3">
    <name type="scientific">Magnetospirillum aberrantis SpK</name>
    <dbReference type="NCBI Taxonomy" id="908842"/>
    <lineage>
        <taxon>Bacteria</taxon>
        <taxon>Pseudomonadati</taxon>
        <taxon>Pseudomonadota</taxon>
        <taxon>Alphaproteobacteria</taxon>
        <taxon>Rhodospirillales</taxon>
        <taxon>Rhodospirillaceae</taxon>
        <taxon>Magnetospirillum</taxon>
    </lineage>
</organism>
<sequence length="260" mass="27736">MSEGVFSALIGATAIMLQTIFMILYSKMAPDRSWKRKVLVPLSIVSVFALIGWMLWFIFSMSPTNEVATDGKCKSVLAKIERVCPGCLPMTVATSDSGANVALSSLVPAQAVRAAGGDKTFEASLDGHSGPYREGDGFRALLSSFTDGGADGSPDQCGFPSEPSLPATCVPWAAAHAYADYLSALTRLTIKLPSWAERTNLFENLPGADMDEWLSDCKDQVDGKSCWARAIKRAGGSDLAHVNSYAASPQRGFRVLVACP</sequence>
<comment type="caution">
    <text evidence="2">The sequence shown here is derived from an EMBL/GenBank/DDBJ whole genome shotgun (WGS) entry which is preliminary data.</text>
</comment>
<keyword evidence="1" id="KW-0472">Membrane</keyword>
<gene>
    <name evidence="2" type="ORF">G4223_08180</name>
</gene>
<accession>A0A7C9QTD5</accession>
<dbReference type="RefSeq" id="WP_163677564.1">
    <property type="nucleotide sequence ID" value="NZ_JAAIYP010000034.1"/>
</dbReference>
<protein>
    <submittedName>
        <fullName evidence="2">Uncharacterized protein</fullName>
    </submittedName>
</protein>
<keyword evidence="1" id="KW-0812">Transmembrane</keyword>
<reference evidence="2 3" key="1">
    <citation type="submission" date="2020-02" db="EMBL/GenBank/DDBJ databases">
        <authorList>
            <person name="Dziuba M."/>
            <person name="Kuznetsov B."/>
            <person name="Mardanov A."/>
            <person name="Ravin N."/>
            <person name="Grouzdev D."/>
        </authorList>
    </citation>
    <scope>NUCLEOTIDE SEQUENCE [LARGE SCALE GENOMIC DNA]</scope>
    <source>
        <strain evidence="2 3">SpK</strain>
    </source>
</reference>
<keyword evidence="3" id="KW-1185">Reference proteome</keyword>
<dbReference type="EMBL" id="JAAIYP010000034">
    <property type="protein sequence ID" value="NFV80085.1"/>
    <property type="molecule type" value="Genomic_DNA"/>
</dbReference>
<dbReference type="Proteomes" id="UP000480684">
    <property type="component" value="Unassembled WGS sequence"/>
</dbReference>
<evidence type="ECO:0000313" key="2">
    <source>
        <dbReference type="EMBL" id="NFV80085.1"/>
    </source>
</evidence>
<dbReference type="AlphaFoldDB" id="A0A7C9QTD5"/>
<feature type="transmembrane region" description="Helical" evidence="1">
    <location>
        <begin position="6"/>
        <end position="26"/>
    </location>
</feature>
<evidence type="ECO:0000256" key="1">
    <source>
        <dbReference type="SAM" id="Phobius"/>
    </source>
</evidence>
<name>A0A7C9QTD5_9PROT</name>
<proteinExistence type="predicted"/>